<keyword evidence="4 8" id="KW-0378">Hydrolase</keyword>
<dbReference type="InterPro" id="IPR051094">
    <property type="entry name" value="Diverse_Catalytic_Enzymes"/>
</dbReference>
<evidence type="ECO:0000256" key="5">
    <source>
        <dbReference type="ARBA" id="ARBA00023004"/>
    </source>
</evidence>
<dbReference type="RefSeq" id="WP_062485153.1">
    <property type="nucleotide sequence ID" value="NZ_KQ960929.1"/>
</dbReference>
<name>A0A134CKG1_9FIRM</name>
<dbReference type="InterPro" id="IPR005249">
    <property type="entry name" value="YqeK"/>
</dbReference>
<accession>A0A134CKG1</accession>
<keyword evidence="5" id="KW-0408">Iron</keyword>
<evidence type="ECO:0000256" key="4">
    <source>
        <dbReference type="ARBA" id="ARBA00022801"/>
    </source>
</evidence>
<dbReference type="GO" id="GO:0000166">
    <property type="term" value="F:nucleotide binding"/>
    <property type="evidence" value="ECO:0007669"/>
    <property type="project" value="UniProtKB-KW"/>
</dbReference>
<feature type="domain" description="HD" evidence="7">
    <location>
        <begin position="22"/>
        <end position="138"/>
    </location>
</feature>
<evidence type="ECO:0000256" key="3">
    <source>
        <dbReference type="ARBA" id="ARBA00022741"/>
    </source>
</evidence>
<gene>
    <name evidence="8" type="ORF">HMPREF3182_00358</name>
</gene>
<dbReference type="PANTHER" id="PTHR35795">
    <property type="entry name" value="SLR1885 PROTEIN"/>
    <property type="match status" value="1"/>
</dbReference>
<dbReference type="EMBL" id="LSDT01000008">
    <property type="protein sequence ID" value="KXB92696.1"/>
    <property type="molecule type" value="Genomic_DNA"/>
</dbReference>
<dbReference type="Proteomes" id="UP000070160">
    <property type="component" value="Unassembled WGS sequence"/>
</dbReference>
<reference evidence="9" key="1">
    <citation type="submission" date="2016-01" db="EMBL/GenBank/DDBJ databases">
        <authorList>
            <person name="Mitreva M."/>
            <person name="Pepin K.H."/>
            <person name="Mihindukulasuriya K.A."/>
            <person name="Fulton R."/>
            <person name="Fronick C."/>
            <person name="O'Laughlin M."/>
            <person name="Miner T."/>
            <person name="Herter B."/>
            <person name="Rosa B.A."/>
            <person name="Cordes M."/>
            <person name="Tomlinson C."/>
            <person name="Wollam A."/>
            <person name="Palsikar V.B."/>
            <person name="Mardis E.R."/>
            <person name="Wilson R.K."/>
        </authorList>
    </citation>
    <scope>NUCLEOTIDE SEQUENCE [LARGE SCALE GENOMIC DNA]</scope>
    <source>
        <strain evidence="9">KA00182</strain>
    </source>
</reference>
<dbReference type="AlphaFoldDB" id="A0A134CKG1"/>
<evidence type="ECO:0000256" key="6">
    <source>
        <dbReference type="ARBA" id="ARBA00049417"/>
    </source>
</evidence>
<dbReference type="Pfam" id="PF01966">
    <property type="entry name" value="HD"/>
    <property type="match status" value="1"/>
</dbReference>
<dbReference type="Gene3D" id="1.10.3210.10">
    <property type="entry name" value="Hypothetical protein af1432"/>
    <property type="match status" value="1"/>
</dbReference>
<dbReference type="STRING" id="1588748.HMPREF3182_00358"/>
<dbReference type="SUPFAM" id="SSF109604">
    <property type="entry name" value="HD-domain/PDEase-like"/>
    <property type="match status" value="1"/>
</dbReference>
<dbReference type="PANTHER" id="PTHR35795:SF1">
    <property type="entry name" value="BIS(5'-NUCLEOSYL)-TETRAPHOSPHATASE, SYMMETRICAL"/>
    <property type="match status" value="1"/>
</dbReference>
<dbReference type="NCBIfam" id="TIGR00488">
    <property type="entry name" value="bis(5'-nucleosyl)-tetraphosphatase (symmetrical) YqeK"/>
    <property type="match status" value="1"/>
</dbReference>
<keyword evidence="9" id="KW-1185">Reference proteome</keyword>
<evidence type="ECO:0000313" key="8">
    <source>
        <dbReference type="EMBL" id="KXB92696.1"/>
    </source>
</evidence>
<organism evidence="8 9">
    <name type="scientific">Megasphaera hutchinsoni</name>
    <dbReference type="NCBI Taxonomy" id="1588748"/>
    <lineage>
        <taxon>Bacteria</taxon>
        <taxon>Bacillati</taxon>
        <taxon>Bacillota</taxon>
        <taxon>Negativicutes</taxon>
        <taxon>Veillonellales</taxon>
        <taxon>Veillonellaceae</taxon>
        <taxon>Megasphaera</taxon>
    </lineage>
</organism>
<evidence type="ECO:0000259" key="7">
    <source>
        <dbReference type="PROSITE" id="PS51831"/>
    </source>
</evidence>
<proteinExistence type="predicted"/>
<dbReference type="InterPro" id="IPR003607">
    <property type="entry name" value="HD/PDEase_dom"/>
</dbReference>
<dbReference type="PROSITE" id="PS51831">
    <property type="entry name" value="HD"/>
    <property type="match status" value="1"/>
</dbReference>
<sequence>MERIMQKEQILHYVKTHLTTARYQHVVGVAAAAKQLAIQYGGDPEQAEIAGLLHDVAKQLPLEQMQSLAQRSFGDTLDTEIMVNGNLLHGYAAVTMARELFGVTDATLLASLAHHTTGAPVMNTLEKIVFLADYIEVHRTFPGVETLRALAKQDLDRAVLAGYDSTLCHLLEEKQPIYVGTIVNRNALLAMIMKNKEGKGYETR</sequence>
<dbReference type="EC" id="3.6.1.41" evidence="1"/>
<dbReference type="InterPro" id="IPR006674">
    <property type="entry name" value="HD_domain"/>
</dbReference>
<dbReference type="CDD" id="cd00077">
    <property type="entry name" value="HDc"/>
    <property type="match status" value="1"/>
</dbReference>
<dbReference type="GO" id="GO:0008803">
    <property type="term" value="F:bis(5'-nucleosyl)-tetraphosphatase (symmetrical) activity"/>
    <property type="evidence" value="ECO:0007669"/>
    <property type="project" value="UniProtKB-EC"/>
</dbReference>
<evidence type="ECO:0000256" key="2">
    <source>
        <dbReference type="ARBA" id="ARBA00022723"/>
    </source>
</evidence>
<keyword evidence="2" id="KW-0479">Metal-binding</keyword>
<comment type="caution">
    <text evidence="8">The sequence shown here is derived from an EMBL/GenBank/DDBJ whole genome shotgun (WGS) entry which is preliminary data.</text>
</comment>
<protein>
    <recommendedName>
        <fullName evidence="1">bis(5'-nucleosyl)-tetraphosphatase (symmetrical)</fullName>
        <ecNumber evidence="1">3.6.1.41</ecNumber>
    </recommendedName>
</protein>
<comment type="catalytic activity">
    <reaction evidence="6">
        <text>P(1),P(4)-bis(5'-adenosyl) tetraphosphate + H2O = 2 ADP + 2 H(+)</text>
        <dbReference type="Rhea" id="RHEA:24252"/>
        <dbReference type="ChEBI" id="CHEBI:15377"/>
        <dbReference type="ChEBI" id="CHEBI:15378"/>
        <dbReference type="ChEBI" id="CHEBI:58141"/>
        <dbReference type="ChEBI" id="CHEBI:456216"/>
        <dbReference type="EC" id="3.6.1.41"/>
    </reaction>
</comment>
<evidence type="ECO:0000313" key="9">
    <source>
        <dbReference type="Proteomes" id="UP000070160"/>
    </source>
</evidence>
<keyword evidence="3" id="KW-0547">Nucleotide-binding</keyword>
<dbReference type="GO" id="GO:0046872">
    <property type="term" value="F:metal ion binding"/>
    <property type="evidence" value="ECO:0007669"/>
    <property type="project" value="UniProtKB-KW"/>
</dbReference>
<dbReference type="PATRIC" id="fig|1588748.3.peg.348"/>
<dbReference type="SMART" id="SM00471">
    <property type="entry name" value="HDc"/>
    <property type="match status" value="1"/>
</dbReference>
<evidence type="ECO:0000256" key="1">
    <source>
        <dbReference type="ARBA" id="ARBA00012506"/>
    </source>
</evidence>